<gene>
    <name evidence="1" type="ORF">LCGC14_2173190</name>
</gene>
<accession>A0A0F9EBL4</accession>
<organism evidence="1">
    <name type="scientific">marine sediment metagenome</name>
    <dbReference type="NCBI Taxonomy" id="412755"/>
    <lineage>
        <taxon>unclassified sequences</taxon>
        <taxon>metagenomes</taxon>
        <taxon>ecological metagenomes</taxon>
    </lineage>
</organism>
<reference evidence="1" key="1">
    <citation type="journal article" date="2015" name="Nature">
        <title>Complex archaea that bridge the gap between prokaryotes and eukaryotes.</title>
        <authorList>
            <person name="Spang A."/>
            <person name="Saw J.H."/>
            <person name="Jorgensen S.L."/>
            <person name="Zaremba-Niedzwiedzka K."/>
            <person name="Martijn J."/>
            <person name="Lind A.E."/>
            <person name="van Eijk R."/>
            <person name="Schleper C."/>
            <person name="Guy L."/>
            <person name="Ettema T.J."/>
        </authorList>
    </citation>
    <scope>NUCLEOTIDE SEQUENCE</scope>
</reference>
<dbReference type="Gene3D" id="2.60.120.260">
    <property type="entry name" value="Galactose-binding domain-like"/>
    <property type="match status" value="1"/>
</dbReference>
<name>A0A0F9EBL4_9ZZZZ</name>
<evidence type="ECO:0000313" key="1">
    <source>
        <dbReference type="EMBL" id="KKL63631.1"/>
    </source>
</evidence>
<protein>
    <submittedName>
        <fullName evidence="1">Uncharacterized protein</fullName>
    </submittedName>
</protein>
<comment type="caution">
    <text evidence="1">The sequence shown here is derived from an EMBL/GenBank/DDBJ whole genome shotgun (WGS) entry which is preliminary data.</text>
</comment>
<feature type="non-terminal residue" evidence="1">
    <location>
        <position position="428"/>
    </location>
</feature>
<dbReference type="EMBL" id="LAZR01028099">
    <property type="protein sequence ID" value="KKL63631.1"/>
    <property type="molecule type" value="Genomic_DNA"/>
</dbReference>
<proteinExistence type="predicted"/>
<dbReference type="AlphaFoldDB" id="A0A0F9EBL4"/>
<sequence>MRFITEDKWDVWTAGNFAEPNRPVTRATISKSVLRKYGPWRSLVFGQSQPHYEIPNIKTVPLDNRHQGDAATMTMTILNQVEPDPLLDLDEPHAGAIIPVGGPGTVPTRRELKDLAHPGFYSFRRGITPSSLEKWGHGVDPIWVDMFIPNRVIRTFQGYGTDGAVNAWDDTNLILTGTWLIDTVTYDTNGIITISCRDSAKLLIEQRLYPPIVPVAQYPVEFCATEVVTTTETYEVIEEVSQEEIVGTNIARHMGRELGWDSSSAPWYGYNAPVYGHRASHAFDGNASTYWLSVGNSGPNKVWSFEWIGADTRGEPIRQVRFRPKFGGYVVYVAVKENGKWQGSNRVPYGKNSEPAYPNGSDKLYVKKLTIPRNENWVNIDLGRTYNADEVWLIFTNLADSNLGTYQFRAGVIEMEVMGFTPGKEEVV</sequence>